<dbReference type="AlphaFoldDB" id="A7TAV8"/>
<name>A7TAV8_NEMVE</name>
<dbReference type="Gene3D" id="1.20.58.390">
    <property type="entry name" value="Neurotransmitter-gated ion-channel transmembrane domain"/>
    <property type="match status" value="1"/>
</dbReference>
<dbReference type="GO" id="GO:0006811">
    <property type="term" value="P:monoatomic ion transport"/>
    <property type="evidence" value="ECO:0007669"/>
    <property type="project" value="InterPro"/>
</dbReference>
<sequence length="181" mass="20392">MTKPDYLRQQTFSSPRDWVLYPHVHTDTATQEGEGLGPNDRSYPVYIITAHVRRRAVHYFWNTAVVMSVLTALSFASFAIPPQQTADRLTVTLLLLLISVAYKFVTSLHLPRTSYLTFLDKYQLGNLLFISFIAVLNTIAVAVESRDTYDMVCLYAGLALYVILQCMAGILTLHKGNDLLS</sequence>
<organism evidence="2 3">
    <name type="scientific">Nematostella vectensis</name>
    <name type="common">Starlet sea anemone</name>
    <dbReference type="NCBI Taxonomy" id="45351"/>
    <lineage>
        <taxon>Eukaryota</taxon>
        <taxon>Metazoa</taxon>
        <taxon>Cnidaria</taxon>
        <taxon>Anthozoa</taxon>
        <taxon>Hexacorallia</taxon>
        <taxon>Actiniaria</taxon>
        <taxon>Edwardsiidae</taxon>
        <taxon>Nematostella</taxon>
    </lineage>
</organism>
<evidence type="ECO:0000313" key="3">
    <source>
        <dbReference type="Proteomes" id="UP000001593"/>
    </source>
</evidence>
<dbReference type="GO" id="GO:0016020">
    <property type="term" value="C:membrane"/>
    <property type="evidence" value="ECO:0007669"/>
    <property type="project" value="InterPro"/>
</dbReference>
<protein>
    <submittedName>
        <fullName evidence="2">Uncharacterized protein</fullName>
    </submittedName>
</protein>
<gene>
    <name evidence="2" type="ORF">NEMVEDRAFT_v1g224654</name>
</gene>
<dbReference type="PhylomeDB" id="A7TAV8"/>
<keyword evidence="3" id="KW-1185">Reference proteome</keyword>
<dbReference type="SUPFAM" id="SSF90112">
    <property type="entry name" value="Neurotransmitter-gated ion-channel transmembrane pore"/>
    <property type="match status" value="1"/>
</dbReference>
<dbReference type="Proteomes" id="UP000001593">
    <property type="component" value="Unassembled WGS sequence"/>
</dbReference>
<dbReference type="eggNOG" id="KOG3643">
    <property type="taxonomic scope" value="Eukaryota"/>
</dbReference>
<feature type="transmembrane region" description="Helical" evidence="1">
    <location>
        <begin position="92"/>
        <end position="110"/>
    </location>
</feature>
<feature type="transmembrane region" description="Helical" evidence="1">
    <location>
        <begin position="154"/>
        <end position="173"/>
    </location>
</feature>
<dbReference type="InParanoid" id="A7TAV8"/>
<accession>A7TAV8</accession>
<dbReference type="STRING" id="45351.A7TAV8"/>
<keyword evidence="1" id="KW-0812">Transmembrane</keyword>
<dbReference type="OMA" id="THQLHEV"/>
<evidence type="ECO:0000256" key="1">
    <source>
        <dbReference type="SAM" id="Phobius"/>
    </source>
</evidence>
<dbReference type="FunFam" id="1.20.58.390:FF:000100">
    <property type="entry name" value="Predicted protein"/>
    <property type="match status" value="1"/>
</dbReference>
<dbReference type="InterPro" id="IPR038050">
    <property type="entry name" value="Neuro_actylchol_rec"/>
</dbReference>
<evidence type="ECO:0000313" key="2">
    <source>
        <dbReference type="EMBL" id="EDO26859.1"/>
    </source>
</evidence>
<keyword evidence="1" id="KW-0472">Membrane</keyword>
<feature type="transmembrane region" description="Helical" evidence="1">
    <location>
        <begin position="122"/>
        <end position="142"/>
    </location>
</feature>
<feature type="transmembrane region" description="Helical" evidence="1">
    <location>
        <begin position="59"/>
        <end position="80"/>
    </location>
</feature>
<reference evidence="2 3" key="1">
    <citation type="journal article" date="2007" name="Science">
        <title>Sea anemone genome reveals ancestral eumetazoan gene repertoire and genomic organization.</title>
        <authorList>
            <person name="Putnam N.H."/>
            <person name="Srivastava M."/>
            <person name="Hellsten U."/>
            <person name="Dirks B."/>
            <person name="Chapman J."/>
            <person name="Salamov A."/>
            <person name="Terry A."/>
            <person name="Shapiro H."/>
            <person name="Lindquist E."/>
            <person name="Kapitonov V.V."/>
            <person name="Jurka J."/>
            <person name="Genikhovich G."/>
            <person name="Grigoriev I.V."/>
            <person name="Lucas S.M."/>
            <person name="Steele R.E."/>
            <person name="Finnerty J.R."/>
            <person name="Technau U."/>
            <person name="Martindale M.Q."/>
            <person name="Rokhsar D.S."/>
        </authorList>
    </citation>
    <scope>NUCLEOTIDE SEQUENCE [LARGE SCALE GENOMIC DNA]</scope>
    <source>
        <strain evidence="3">CH2 X CH6</strain>
    </source>
</reference>
<dbReference type="InterPro" id="IPR036719">
    <property type="entry name" value="Neuro-gated_channel_TM_sf"/>
</dbReference>
<proteinExistence type="predicted"/>
<dbReference type="HOGENOM" id="CLU_1490730_0_0_1"/>
<keyword evidence="1" id="KW-1133">Transmembrane helix</keyword>
<dbReference type="EMBL" id="DS474493">
    <property type="protein sequence ID" value="EDO26859.1"/>
    <property type="molecule type" value="Genomic_DNA"/>
</dbReference>